<evidence type="ECO:0000313" key="3">
    <source>
        <dbReference type="Proteomes" id="UP000828390"/>
    </source>
</evidence>
<accession>A0A9D4F374</accession>
<dbReference type="EMBL" id="JAIWYP010000008">
    <property type="protein sequence ID" value="KAH3790183.1"/>
    <property type="molecule type" value="Genomic_DNA"/>
</dbReference>
<sequence>MFKSHGASRGRTYQVHVEDERATRRTDTSGKQGKQAMGATRGRTYQVRVADERSREMVKSRGLPGDGRDFMLQPIIHNKINLQETSHGHVSESCLEAKGAARGWTYQVHVTDERATREQQLSDSRDQYLTHRGYQRTDVPGSCCRRWHGTF</sequence>
<comment type="caution">
    <text evidence="2">The sequence shown here is derived from an EMBL/GenBank/DDBJ whole genome shotgun (WGS) entry which is preliminary data.</text>
</comment>
<dbReference type="Proteomes" id="UP000828390">
    <property type="component" value="Unassembled WGS sequence"/>
</dbReference>
<proteinExistence type="predicted"/>
<feature type="compositionally biased region" description="Basic and acidic residues" evidence="1">
    <location>
        <begin position="16"/>
        <end position="28"/>
    </location>
</feature>
<evidence type="ECO:0000256" key="1">
    <source>
        <dbReference type="SAM" id="MobiDB-lite"/>
    </source>
</evidence>
<gene>
    <name evidence="2" type="ORF">DPMN_168378</name>
</gene>
<feature type="region of interest" description="Disordered" evidence="1">
    <location>
        <begin position="1"/>
        <end position="41"/>
    </location>
</feature>
<evidence type="ECO:0000313" key="2">
    <source>
        <dbReference type="EMBL" id="KAH3790183.1"/>
    </source>
</evidence>
<name>A0A9D4F374_DREPO</name>
<organism evidence="2 3">
    <name type="scientific">Dreissena polymorpha</name>
    <name type="common">Zebra mussel</name>
    <name type="synonym">Mytilus polymorpha</name>
    <dbReference type="NCBI Taxonomy" id="45954"/>
    <lineage>
        <taxon>Eukaryota</taxon>
        <taxon>Metazoa</taxon>
        <taxon>Spiralia</taxon>
        <taxon>Lophotrochozoa</taxon>
        <taxon>Mollusca</taxon>
        <taxon>Bivalvia</taxon>
        <taxon>Autobranchia</taxon>
        <taxon>Heteroconchia</taxon>
        <taxon>Euheterodonta</taxon>
        <taxon>Imparidentia</taxon>
        <taxon>Neoheterodontei</taxon>
        <taxon>Myida</taxon>
        <taxon>Dreissenoidea</taxon>
        <taxon>Dreissenidae</taxon>
        <taxon>Dreissena</taxon>
    </lineage>
</organism>
<reference evidence="2" key="1">
    <citation type="journal article" date="2019" name="bioRxiv">
        <title>The Genome of the Zebra Mussel, Dreissena polymorpha: A Resource for Invasive Species Research.</title>
        <authorList>
            <person name="McCartney M.A."/>
            <person name="Auch B."/>
            <person name="Kono T."/>
            <person name="Mallez S."/>
            <person name="Zhang Y."/>
            <person name="Obille A."/>
            <person name="Becker A."/>
            <person name="Abrahante J.E."/>
            <person name="Garbe J."/>
            <person name="Badalamenti J.P."/>
            <person name="Herman A."/>
            <person name="Mangelson H."/>
            <person name="Liachko I."/>
            <person name="Sullivan S."/>
            <person name="Sone E.D."/>
            <person name="Koren S."/>
            <person name="Silverstein K.A.T."/>
            <person name="Beckman K.B."/>
            <person name="Gohl D.M."/>
        </authorList>
    </citation>
    <scope>NUCLEOTIDE SEQUENCE</scope>
    <source>
        <strain evidence="2">Duluth1</strain>
        <tissue evidence="2">Whole animal</tissue>
    </source>
</reference>
<keyword evidence="3" id="KW-1185">Reference proteome</keyword>
<dbReference type="AlphaFoldDB" id="A0A9D4F374"/>
<reference evidence="2" key="2">
    <citation type="submission" date="2020-11" db="EMBL/GenBank/DDBJ databases">
        <authorList>
            <person name="McCartney M.A."/>
            <person name="Auch B."/>
            <person name="Kono T."/>
            <person name="Mallez S."/>
            <person name="Becker A."/>
            <person name="Gohl D.M."/>
            <person name="Silverstein K.A.T."/>
            <person name="Koren S."/>
            <person name="Bechman K.B."/>
            <person name="Herman A."/>
            <person name="Abrahante J.E."/>
            <person name="Garbe J."/>
        </authorList>
    </citation>
    <scope>NUCLEOTIDE SEQUENCE</scope>
    <source>
        <strain evidence="2">Duluth1</strain>
        <tissue evidence="2">Whole animal</tissue>
    </source>
</reference>
<protein>
    <submittedName>
        <fullName evidence="2">Uncharacterized protein</fullName>
    </submittedName>
</protein>